<feature type="domain" description="Sorting nexin/Vps5-like C-terminal" evidence="1">
    <location>
        <begin position="84"/>
        <end position="222"/>
    </location>
</feature>
<evidence type="ECO:0000313" key="3">
    <source>
        <dbReference type="Proteomes" id="UP000251960"/>
    </source>
</evidence>
<name>A0A3L6EVG7_MAIZE</name>
<organism evidence="2 3">
    <name type="scientific">Zea mays</name>
    <name type="common">Maize</name>
    <dbReference type="NCBI Taxonomy" id="4577"/>
    <lineage>
        <taxon>Eukaryota</taxon>
        <taxon>Viridiplantae</taxon>
        <taxon>Streptophyta</taxon>
        <taxon>Embryophyta</taxon>
        <taxon>Tracheophyta</taxon>
        <taxon>Spermatophyta</taxon>
        <taxon>Magnoliopsida</taxon>
        <taxon>Liliopsida</taxon>
        <taxon>Poales</taxon>
        <taxon>Poaceae</taxon>
        <taxon>PACMAD clade</taxon>
        <taxon>Panicoideae</taxon>
        <taxon>Andropogonodae</taxon>
        <taxon>Andropogoneae</taxon>
        <taxon>Tripsacinae</taxon>
        <taxon>Zea</taxon>
    </lineage>
</organism>
<dbReference type="AlphaFoldDB" id="A0A3L6EVG7"/>
<dbReference type="Pfam" id="PF09325">
    <property type="entry name" value="Vps5"/>
    <property type="match status" value="1"/>
</dbReference>
<gene>
    <name evidence="2" type="primary">SNX1_3</name>
    <name evidence="2" type="ORF">Zm00014a_011652</name>
</gene>
<dbReference type="Gene3D" id="1.20.1270.60">
    <property type="entry name" value="Arfaptin homology (AH) domain/BAR domain"/>
    <property type="match status" value="1"/>
</dbReference>
<dbReference type="InterPro" id="IPR027267">
    <property type="entry name" value="AH/BAR_dom_sf"/>
</dbReference>
<accession>A0A3L6EVG7</accession>
<dbReference type="ExpressionAtlas" id="A0A3L6EVG7">
    <property type="expression patterns" value="baseline"/>
</dbReference>
<dbReference type="Proteomes" id="UP000251960">
    <property type="component" value="Chromosome 5"/>
</dbReference>
<sequence>MCAVCTKPLRLCLCGRLRSPSVDNAVGVTVLQHAMEAHHPLNSTGVARLGLRNLAVAQIMDRARSYETGIFKKPVDFIQMFKDVQSKVSDVVLGKEKPVEESTPEYEKLKNYIFELENHLAEAQKQAYRLVKRHRELGQSLADFGKAIKHLGACEGDLMEKVFSKVGSKSEMLSIKLKREADNLLFNFEGPLKDYVCAVQSIKATMLDRANAFRQHFDLDQERKYKELNLYVLQNPFSFFVLSSPE</sequence>
<evidence type="ECO:0000313" key="2">
    <source>
        <dbReference type="EMBL" id="PWZ24573.1"/>
    </source>
</evidence>
<comment type="caution">
    <text evidence="2">The sequence shown here is derived from an EMBL/GenBank/DDBJ whole genome shotgun (WGS) entry which is preliminary data.</text>
</comment>
<proteinExistence type="predicted"/>
<dbReference type="PANTHER" id="PTHR10555">
    <property type="entry name" value="SORTING NEXIN"/>
    <property type="match status" value="1"/>
</dbReference>
<dbReference type="EMBL" id="NCVQ01000006">
    <property type="protein sequence ID" value="PWZ24573.1"/>
    <property type="molecule type" value="Genomic_DNA"/>
</dbReference>
<evidence type="ECO:0000259" key="1">
    <source>
        <dbReference type="Pfam" id="PF09325"/>
    </source>
</evidence>
<reference evidence="2 3" key="1">
    <citation type="journal article" date="2018" name="Nat. Genet.">
        <title>Extensive intraspecific gene order and gene structural variations between Mo17 and other maize genomes.</title>
        <authorList>
            <person name="Sun S."/>
            <person name="Zhou Y."/>
            <person name="Chen J."/>
            <person name="Shi J."/>
            <person name="Zhao H."/>
            <person name="Zhao H."/>
            <person name="Song W."/>
            <person name="Zhang M."/>
            <person name="Cui Y."/>
            <person name="Dong X."/>
            <person name="Liu H."/>
            <person name="Ma X."/>
            <person name="Jiao Y."/>
            <person name="Wang B."/>
            <person name="Wei X."/>
            <person name="Stein J.C."/>
            <person name="Glaubitz J.C."/>
            <person name="Lu F."/>
            <person name="Yu G."/>
            <person name="Liang C."/>
            <person name="Fengler K."/>
            <person name="Li B."/>
            <person name="Rafalski A."/>
            <person name="Schnable P.S."/>
            <person name="Ware D.H."/>
            <person name="Buckler E.S."/>
            <person name="Lai J."/>
        </authorList>
    </citation>
    <scope>NUCLEOTIDE SEQUENCE [LARGE SCALE GENOMIC DNA]</scope>
    <source>
        <strain evidence="3">cv. Missouri 17</strain>
        <tissue evidence="2">Seedling</tissue>
    </source>
</reference>
<dbReference type="PANTHER" id="PTHR10555:SF170">
    <property type="entry name" value="FI18122P1"/>
    <property type="match status" value="1"/>
</dbReference>
<protein>
    <submittedName>
        <fullName evidence="2">Sorting nexin 1</fullName>
    </submittedName>
</protein>
<dbReference type="InterPro" id="IPR015404">
    <property type="entry name" value="Vps5_C"/>
</dbReference>